<organism evidence="3 4">
    <name type="scientific">Ferroplasma acidarmanus Fer1</name>
    <dbReference type="NCBI Taxonomy" id="333146"/>
    <lineage>
        <taxon>Archaea</taxon>
        <taxon>Methanobacteriati</taxon>
        <taxon>Thermoplasmatota</taxon>
        <taxon>Thermoplasmata</taxon>
        <taxon>Thermoplasmatales</taxon>
        <taxon>Ferroplasmaceae</taxon>
        <taxon>Ferroplasma</taxon>
    </lineage>
</organism>
<accession>S0AQ65</accession>
<dbReference type="Proteomes" id="UP000014660">
    <property type="component" value="Chromosome"/>
</dbReference>
<dbReference type="Gene3D" id="1.10.443.10">
    <property type="entry name" value="Intergrase catalytic core"/>
    <property type="match status" value="1"/>
</dbReference>
<evidence type="ECO:0000313" key="4">
    <source>
        <dbReference type="Proteomes" id="UP000014660"/>
    </source>
</evidence>
<keyword evidence="4" id="KW-1185">Reference proteome</keyword>
<dbReference type="Pfam" id="PF00589">
    <property type="entry name" value="Phage_integrase"/>
    <property type="match status" value="1"/>
</dbReference>
<dbReference type="GO" id="GO:0006310">
    <property type="term" value="P:DNA recombination"/>
    <property type="evidence" value="ECO:0007669"/>
    <property type="project" value="UniProtKB-KW"/>
</dbReference>
<evidence type="ECO:0000256" key="1">
    <source>
        <dbReference type="ARBA" id="ARBA00023172"/>
    </source>
</evidence>
<evidence type="ECO:0000313" key="3">
    <source>
        <dbReference type="EMBL" id="AGO61398.1"/>
    </source>
</evidence>
<dbReference type="PANTHER" id="PTHR30349">
    <property type="entry name" value="PHAGE INTEGRASE-RELATED"/>
    <property type="match status" value="1"/>
</dbReference>
<dbReference type="GO" id="GO:0015074">
    <property type="term" value="P:DNA integration"/>
    <property type="evidence" value="ECO:0007669"/>
    <property type="project" value="InterPro"/>
</dbReference>
<evidence type="ECO:0000259" key="2">
    <source>
        <dbReference type="PROSITE" id="PS51898"/>
    </source>
</evidence>
<dbReference type="PROSITE" id="PS51898">
    <property type="entry name" value="TYR_RECOMBINASE"/>
    <property type="match status" value="1"/>
</dbReference>
<dbReference type="PANTHER" id="PTHR30349:SF87">
    <property type="entry name" value="TRANSPOSASE A"/>
    <property type="match status" value="1"/>
</dbReference>
<sequence length="417" mass="48151">MGIYLIDRDLAAEYARLDKLEGKARDTIKDFVDEIKITGITKYREYFYLVRLRIIYSEMQDKFLNPDKKSIIEMLLKFKERYSDATFQDYEQVIKRFYKWKLGTVPDYIANLKFGHKASHDRKIDLITRGDIDKMVDSCTNSRDKAFVSILYDSGCRIGEILSLRISDVRYDEYGAILNVHGKTGNRSVRIIGNSIAYLREYLKSKDDKDEFLFTGMKADTMHKQMQYTSARKILLSLKARAGIEKKIYAHLFRHTRASMLASKVPEAPLENQMGWIHGSKMTGVYVHLSMRDQDNAILKAYGVKVSEEDNITEEKPKKCPRCEHLNASTALYCTNCFMPFDEKLALEYEGKEKEIVGTLERSSVVPGMAKSILEKAPDEFKGKLIENILEQILKNPEMLSKLRNEIKNGMEGENLE</sequence>
<dbReference type="SUPFAM" id="SSF56349">
    <property type="entry name" value="DNA breaking-rejoining enzymes"/>
    <property type="match status" value="1"/>
</dbReference>
<gene>
    <name evidence="3" type="ORF">FACI_IFERC00001G1418</name>
</gene>
<protein>
    <recommendedName>
        <fullName evidence="2">Tyr recombinase domain-containing protein</fullName>
    </recommendedName>
</protein>
<feature type="domain" description="Tyr recombinase" evidence="2">
    <location>
        <begin position="122"/>
        <end position="299"/>
    </location>
</feature>
<dbReference type="InterPro" id="IPR011010">
    <property type="entry name" value="DNA_brk_join_enz"/>
</dbReference>
<name>S0AQ65_FERAC</name>
<keyword evidence="1" id="KW-0233">DNA recombination</keyword>
<dbReference type="AlphaFoldDB" id="S0AQ65"/>
<dbReference type="InterPro" id="IPR013762">
    <property type="entry name" value="Integrase-like_cat_sf"/>
</dbReference>
<reference evidence="3 4" key="1">
    <citation type="journal article" date="2007" name="Proc. Natl. Acad. Sci. U.S.A.">
        <title>Genome dynamics in a natural archaeal population.</title>
        <authorList>
            <person name="Allen E.E."/>
            <person name="Tyson G.W."/>
            <person name="Whitaker R.J."/>
            <person name="Detter J.C."/>
            <person name="Richardson P.M."/>
            <person name="Banfield J.F."/>
        </authorList>
    </citation>
    <scope>NUCLEOTIDE SEQUENCE [LARGE SCALE GENOMIC DNA]</scope>
    <source>
        <strain evidence="4">fer1</strain>
    </source>
</reference>
<dbReference type="HOGENOM" id="CLU_027562_2_2_2"/>
<dbReference type="KEGG" id="fac:FACI_IFERC01G1418"/>
<dbReference type="EMBL" id="CP004145">
    <property type="protein sequence ID" value="AGO61398.1"/>
    <property type="molecule type" value="Genomic_DNA"/>
</dbReference>
<dbReference type="InterPro" id="IPR002104">
    <property type="entry name" value="Integrase_catalytic"/>
</dbReference>
<dbReference type="InterPro" id="IPR050090">
    <property type="entry name" value="Tyrosine_recombinase_XerCD"/>
</dbReference>
<proteinExistence type="predicted"/>
<dbReference type="GeneID" id="16025598"/>
<dbReference type="GO" id="GO:0003677">
    <property type="term" value="F:DNA binding"/>
    <property type="evidence" value="ECO:0007669"/>
    <property type="project" value="InterPro"/>
</dbReference>
<dbReference type="RefSeq" id="WP_009887452.1">
    <property type="nucleotide sequence ID" value="NC_021592.1"/>
</dbReference>